<dbReference type="InterPro" id="IPR001357">
    <property type="entry name" value="BRCT_dom"/>
</dbReference>
<dbReference type="GO" id="GO:0006260">
    <property type="term" value="P:DNA replication"/>
    <property type="evidence" value="ECO:0007669"/>
    <property type="project" value="InterPro"/>
</dbReference>
<dbReference type="Pfam" id="PF00929">
    <property type="entry name" value="RNase_T"/>
    <property type="match status" value="1"/>
</dbReference>
<gene>
    <name evidence="5" type="ORF">DZF96_06720</name>
</gene>
<dbReference type="Proteomes" id="UP000266298">
    <property type="component" value="Unassembled WGS sequence"/>
</dbReference>
<dbReference type="Gene3D" id="3.30.420.10">
    <property type="entry name" value="Ribonuclease H-like superfamily/Ribonuclease H"/>
    <property type="match status" value="1"/>
</dbReference>
<dbReference type="RefSeq" id="WP_043583283.1">
    <property type="nucleotide sequence ID" value="NZ_QWEC01000071.1"/>
</dbReference>
<dbReference type="AlphaFoldDB" id="A0A399NTQ9"/>
<evidence type="ECO:0000259" key="4">
    <source>
        <dbReference type="PROSITE" id="PS50172"/>
    </source>
</evidence>
<dbReference type="InterPro" id="IPR006054">
    <property type="entry name" value="DnaQ"/>
</dbReference>
<dbReference type="FunFam" id="3.30.420.10:FF:000045">
    <property type="entry name" value="3'-5' exonuclease DinG"/>
    <property type="match status" value="1"/>
</dbReference>
<dbReference type="SUPFAM" id="SSF158682">
    <property type="entry name" value="TerB-like"/>
    <property type="match status" value="1"/>
</dbReference>
<proteinExistence type="predicted"/>
<dbReference type="PANTHER" id="PTHR30231:SF4">
    <property type="entry name" value="PROTEIN NEN2"/>
    <property type="match status" value="1"/>
</dbReference>
<dbReference type="NCBIfam" id="TIGR00573">
    <property type="entry name" value="dnaq"/>
    <property type="match status" value="1"/>
</dbReference>
<dbReference type="Pfam" id="PF12738">
    <property type="entry name" value="PTCB-BRCT"/>
    <property type="match status" value="1"/>
</dbReference>
<keyword evidence="2" id="KW-0378">Hydrolase</keyword>
<reference evidence="5 6" key="1">
    <citation type="submission" date="2018-08" db="EMBL/GenBank/DDBJ databases">
        <title>Genome Sequence of Clavibacter michiganensis Subspecies type strains, and the Atypical Peach-Colored Strains Isolated from Tomato.</title>
        <authorList>
            <person name="Osdaghi E."/>
            <person name="Portier P."/>
            <person name="Briand M."/>
            <person name="Jacques M.-A."/>
        </authorList>
    </citation>
    <scope>NUCLEOTIDE SEQUENCE [LARGE SCALE GENOMIC DNA]</scope>
    <source>
        <strain evidence="5 6">CFBP 7493</strain>
    </source>
</reference>
<evidence type="ECO:0000256" key="3">
    <source>
        <dbReference type="ARBA" id="ARBA00022839"/>
    </source>
</evidence>
<sequence>MAHGGYAVIDFETTGLSPAHHHRIIEVGVVHVAPDGTMEDSFETVINPSRDLGPTHIHRLRGADVRDAPSFAAVSGRLVELLRGRVLVAHNARFETTFLRAEMARLGLRSPVDDDGALCTMKLAGTYLPGSGRKLADCCAAYDITLEDAHEALADARATAQLLSAYLDADQDDRRWWEQWGDFAARAPWPAPAHPAADWLARSRGGTAVSTPELLDRATDHAAPLAGSHAEIAYAGMLDQALADGYLSLDESDQLHELARSVGLGDRARRDLQTRYFSALVDAAWRDGVLSPSERRQISAVGTMLDVPSSAREEALRVPRMAEVRAEPRTRRIGAGDVVVLTGEMSQTREQLEQRVMATGAQVARAVTKKTTLLVAADPDSLSGKAQKARQYGIQIVDEPSLLVLMG</sequence>
<keyword evidence="1" id="KW-0540">Nuclease</keyword>
<dbReference type="SMART" id="SM00479">
    <property type="entry name" value="EXOIII"/>
    <property type="match status" value="1"/>
</dbReference>
<dbReference type="GO" id="GO:0003677">
    <property type="term" value="F:DNA binding"/>
    <property type="evidence" value="ECO:0007669"/>
    <property type="project" value="InterPro"/>
</dbReference>
<dbReference type="EMBL" id="QWEC01000071">
    <property type="protein sequence ID" value="RII97580.1"/>
    <property type="molecule type" value="Genomic_DNA"/>
</dbReference>
<comment type="caution">
    <text evidence="5">The sequence shown here is derived from an EMBL/GenBank/DDBJ whole genome shotgun (WGS) entry which is preliminary data.</text>
</comment>
<feature type="domain" description="BRCT" evidence="4">
    <location>
        <begin position="329"/>
        <end position="407"/>
    </location>
</feature>
<protein>
    <submittedName>
        <fullName evidence="5">DNA polymerase III subunit epsilon</fullName>
    </submittedName>
</protein>
<dbReference type="PANTHER" id="PTHR30231">
    <property type="entry name" value="DNA POLYMERASE III SUBUNIT EPSILON"/>
    <property type="match status" value="1"/>
</dbReference>
<name>A0A399NTQ9_9MICO</name>
<organism evidence="5 6">
    <name type="scientific">Clavibacter michiganensis</name>
    <dbReference type="NCBI Taxonomy" id="28447"/>
    <lineage>
        <taxon>Bacteria</taxon>
        <taxon>Bacillati</taxon>
        <taxon>Actinomycetota</taxon>
        <taxon>Actinomycetes</taxon>
        <taxon>Micrococcales</taxon>
        <taxon>Microbacteriaceae</taxon>
        <taxon>Clavibacter</taxon>
    </lineage>
</organism>
<evidence type="ECO:0000313" key="6">
    <source>
        <dbReference type="Proteomes" id="UP000266298"/>
    </source>
</evidence>
<dbReference type="GO" id="GO:0003887">
    <property type="term" value="F:DNA-directed DNA polymerase activity"/>
    <property type="evidence" value="ECO:0007669"/>
    <property type="project" value="InterPro"/>
</dbReference>
<dbReference type="SUPFAM" id="SSF52113">
    <property type="entry name" value="BRCT domain"/>
    <property type="match status" value="1"/>
</dbReference>
<dbReference type="Gene3D" id="3.40.50.10190">
    <property type="entry name" value="BRCT domain"/>
    <property type="match status" value="1"/>
</dbReference>
<dbReference type="InterPro" id="IPR013520">
    <property type="entry name" value="Ribonucl_H"/>
</dbReference>
<dbReference type="InterPro" id="IPR012337">
    <property type="entry name" value="RNaseH-like_sf"/>
</dbReference>
<dbReference type="InterPro" id="IPR036420">
    <property type="entry name" value="BRCT_dom_sf"/>
</dbReference>
<evidence type="ECO:0000256" key="2">
    <source>
        <dbReference type="ARBA" id="ARBA00022801"/>
    </source>
</evidence>
<dbReference type="GO" id="GO:0008408">
    <property type="term" value="F:3'-5' exonuclease activity"/>
    <property type="evidence" value="ECO:0007669"/>
    <property type="project" value="TreeGrafter"/>
</dbReference>
<dbReference type="PROSITE" id="PS50172">
    <property type="entry name" value="BRCT"/>
    <property type="match status" value="1"/>
</dbReference>
<accession>A0A399NTQ9</accession>
<evidence type="ECO:0000256" key="1">
    <source>
        <dbReference type="ARBA" id="ARBA00022722"/>
    </source>
</evidence>
<evidence type="ECO:0000313" key="5">
    <source>
        <dbReference type="EMBL" id="RII97580.1"/>
    </source>
</evidence>
<keyword evidence="3" id="KW-0269">Exonuclease</keyword>
<dbReference type="CDD" id="cd06127">
    <property type="entry name" value="DEDDh"/>
    <property type="match status" value="1"/>
</dbReference>
<dbReference type="InterPro" id="IPR036397">
    <property type="entry name" value="RNaseH_sf"/>
</dbReference>
<dbReference type="SUPFAM" id="SSF53098">
    <property type="entry name" value="Ribonuclease H-like"/>
    <property type="match status" value="1"/>
</dbReference>
<dbReference type="CDD" id="cd17748">
    <property type="entry name" value="BRCT_DNA_ligase_like"/>
    <property type="match status" value="1"/>
</dbReference>
<dbReference type="InterPro" id="IPR029024">
    <property type="entry name" value="TerB-like"/>
</dbReference>